<gene>
    <name evidence="3" type="ORF">HNP52_002491</name>
</gene>
<organism evidence="3 4">
    <name type="scientific">Sphingomonas kyeonggiensis</name>
    <dbReference type="NCBI Taxonomy" id="1268553"/>
    <lineage>
        <taxon>Bacteria</taxon>
        <taxon>Pseudomonadati</taxon>
        <taxon>Pseudomonadota</taxon>
        <taxon>Alphaproteobacteria</taxon>
        <taxon>Sphingomonadales</taxon>
        <taxon>Sphingomonadaceae</taxon>
        <taxon>Sphingomonas</taxon>
    </lineage>
</organism>
<name>A0A7W7K1R2_9SPHN</name>
<accession>A0A7W7K1R2</accession>
<dbReference type="PANTHER" id="PTHR46825:SF9">
    <property type="entry name" value="BETA-LACTAMASE-RELATED DOMAIN-CONTAINING PROTEIN"/>
    <property type="match status" value="1"/>
</dbReference>
<dbReference type="InterPro" id="IPR050491">
    <property type="entry name" value="AmpC-like"/>
</dbReference>
<dbReference type="Pfam" id="PF00144">
    <property type="entry name" value="Beta-lactamase"/>
    <property type="match status" value="1"/>
</dbReference>
<protein>
    <submittedName>
        <fullName evidence="3">CubicO group peptidase (Beta-lactamase class C family)</fullName>
    </submittedName>
</protein>
<dbReference type="SUPFAM" id="SSF56601">
    <property type="entry name" value="beta-lactamase/transpeptidase-like"/>
    <property type="match status" value="1"/>
</dbReference>
<evidence type="ECO:0000259" key="2">
    <source>
        <dbReference type="Pfam" id="PF00144"/>
    </source>
</evidence>
<dbReference type="InterPro" id="IPR001466">
    <property type="entry name" value="Beta-lactam-related"/>
</dbReference>
<keyword evidence="1" id="KW-0732">Signal</keyword>
<dbReference type="Proteomes" id="UP000575241">
    <property type="component" value="Unassembled WGS sequence"/>
</dbReference>
<comment type="caution">
    <text evidence="3">The sequence shown here is derived from an EMBL/GenBank/DDBJ whole genome shotgun (WGS) entry which is preliminary data.</text>
</comment>
<evidence type="ECO:0000256" key="1">
    <source>
        <dbReference type="SAM" id="SignalP"/>
    </source>
</evidence>
<evidence type="ECO:0000313" key="3">
    <source>
        <dbReference type="EMBL" id="MBB4839422.1"/>
    </source>
</evidence>
<dbReference type="AlphaFoldDB" id="A0A7W7K1R2"/>
<feature type="signal peptide" evidence="1">
    <location>
        <begin position="1"/>
        <end position="21"/>
    </location>
</feature>
<sequence>MRGLKIAGTVLALGLATPCTAQSYHDLVDASDGFNGVALVGTGKQVRFVEGIGRADAANGVPMLASTRFETGSVSKWVASIVILKLVDQGRLDLDAPITRYLPDYRADTGARLTLRRLMSHSSGVPNDIQAARKDPATRGIEMEQMAAVRRYASGDLAFAPGTEWDYSHSNWLIAKAVAERISGKPYAALVEQLLVRPLGLKDSGVYRGDSGAVRGMAQGYAALVPEPVRKPNPVPDFMAMAGGFYTSAPDLLVLMNAVLDGRFLSPASRKALTTTLMPDQHYALGGRVRIEKIGGRDREAAWEDGSNGGFRMLARRVLADGHTVIVLTNASYDYQKLGDLGTALLDASYAGGEAR</sequence>
<dbReference type="PANTHER" id="PTHR46825">
    <property type="entry name" value="D-ALANYL-D-ALANINE-CARBOXYPEPTIDASE/ENDOPEPTIDASE AMPH"/>
    <property type="match status" value="1"/>
</dbReference>
<dbReference type="Gene3D" id="3.40.710.10">
    <property type="entry name" value="DD-peptidase/beta-lactamase superfamily"/>
    <property type="match status" value="1"/>
</dbReference>
<proteinExistence type="predicted"/>
<dbReference type="EMBL" id="JACHLN010000002">
    <property type="protein sequence ID" value="MBB4839422.1"/>
    <property type="molecule type" value="Genomic_DNA"/>
</dbReference>
<dbReference type="RefSeq" id="WP_184167430.1">
    <property type="nucleotide sequence ID" value="NZ_JACHLN010000002.1"/>
</dbReference>
<dbReference type="InterPro" id="IPR012338">
    <property type="entry name" value="Beta-lactam/transpept-like"/>
</dbReference>
<feature type="domain" description="Beta-lactamase-related" evidence="2">
    <location>
        <begin position="33"/>
        <end position="339"/>
    </location>
</feature>
<evidence type="ECO:0000313" key="4">
    <source>
        <dbReference type="Proteomes" id="UP000575241"/>
    </source>
</evidence>
<reference evidence="3 4" key="1">
    <citation type="submission" date="2020-08" db="EMBL/GenBank/DDBJ databases">
        <title>Functional genomics of gut bacteria from endangered species of beetles.</title>
        <authorList>
            <person name="Carlos-Shanley C."/>
        </authorList>
    </citation>
    <scope>NUCLEOTIDE SEQUENCE [LARGE SCALE GENOMIC DNA]</scope>
    <source>
        <strain evidence="3 4">S00224</strain>
    </source>
</reference>
<feature type="chain" id="PRO_5030642475" evidence="1">
    <location>
        <begin position="22"/>
        <end position="356"/>
    </location>
</feature>
<keyword evidence="4" id="KW-1185">Reference proteome</keyword>